<keyword evidence="2" id="KW-1185">Reference proteome</keyword>
<name>A0ACC0XFR6_9ROSI</name>
<reference evidence="2" key="1">
    <citation type="journal article" date="2023" name="G3 (Bethesda)">
        <title>Genome assembly and association tests identify interacting loci associated with vigor, precocity, and sex in interspecific pistachio rootstocks.</title>
        <authorList>
            <person name="Palmer W."/>
            <person name="Jacygrad E."/>
            <person name="Sagayaradj S."/>
            <person name="Cavanaugh K."/>
            <person name="Han R."/>
            <person name="Bertier L."/>
            <person name="Beede B."/>
            <person name="Kafkas S."/>
            <person name="Golino D."/>
            <person name="Preece J."/>
            <person name="Michelmore R."/>
        </authorList>
    </citation>
    <scope>NUCLEOTIDE SEQUENCE [LARGE SCALE GENOMIC DNA]</scope>
</reference>
<accession>A0ACC0XFR6</accession>
<dbReference type="EMBL" id="CM047747">
    <property type="protein sequence ID" value="KAJ0017139.1"/>
    <property type="molecule type" value="Genomic_DNA"/>
</dbReference>
<dbReference type="Proteomes" id="UP001163603">
    <property type="component" value="Chromosome 12"/>
</dbReference>
<organism evidence="1 2">
    <name type="scientific">Pistacia integerrima</name>
    <dbReference type="NCBI Taxonomy" id="434235"/>
    <lineage>
        <taxon>Eukaryota</taxon>
        <taxon>Viridiplantae</taxon>
        <taxon>Streptophyta</taxon>
        <taxon>Embryophyta</taxon>
        <taxon>Tracheophyta</taxon>
        <taxon>Spermatophyta</taxon>
        <taxon>Magnoliopsida</taxon>
        <taxon>eudicotyledons</taxon>
        <taxon>Gunneridae</taxon>
        <taxon>Pentapetalae</taxon>
        <taxon>rosids</taxon>
        <taxon>malvids</taxon>
        <taxon>Sapindales</taxon>
        <taxon>Anacardiaceae</taxon>
        <taxon>Pistacia</taxon>
    </lineage>
</organism>
<comment type="caution">
    <text evidence="1">The sequence shown here is derived from an EMBL/GenBank/DDBJ whole genome shotgun (WGS) entry which is preliminary data.</text>
</comment>
<evidence type="ECO:0000313" key="1">
    <source>
        <dbReference type="EMBL" id="KAJ0017139.1"/>
    </source>
</evidence>
<sequence>MDDENFSRKEECLSSILSLAMECTRESPGERINIREVVSKLLKIRVNYLANMAATRERNKNVLARQQPID</sequence>
<evidence type="ECO:0000313" key="2">
    <source>
        <dbReference type="Proteomes" id="UP001163603"/>
    </source>
</evidence>
<gene>
    <name evidence="1" type="ORF">Pint_11740</name>
</gene>
<proteinExistence type="predicted"/>
<protein>
    <submittedName>
        <fullName evidence="1">Uncharacterized protein</fullName>
    </submittedName>
</protein>